<reference evidence="3" key="1">
    <citation type="journal article" date="2019" name="Int. J. Syst. Evol. Microbiol.">
        <title>The Global Catalogue of Microorganisms (GCM) 10K type strain sequencing project: providing services to taxonomists for standard genome sequencing and annotation.</title>
        <authorList>
            <consortium name="The Broad Institute Genomics Platform"/>
            <consortium name="The Broad Institute Genome Sequencing Center for Infectious Disease"/>
            <person name="Wu L."/>
            <person name="Ma J."/>
        </authorList>
    </citation>
    <scope>NUCLEOTIDE SEQUENCE [LARGE SCALE GENOMIC DNA]</scope>
    <source>
        <strain evidence="3">CCM 7640</strain>
    </source>
</reference>
<keyword evidence="1" id="KW-0472">Membrane</keyword>
<keyword evidence="1" id="KW-0812">Transmembrane</keyword>
<accession>A0ABQ1R9W2</accession>
<dbReference type="Proteomes" id="UP000629365">
    <property type="component" value="Unassembled WGS sequence"/>
</dbReference>
<feature type="transmembrane region" description="Helical" evidence="1">
    <location>
        <begin position="30"/>
        <end position="52"/>
    </location>
</feature>
<feature type="transmembrane region" description="Helical" evidence="1">
    <location>
        <begin position="141"/>
        <end position="167"/>
    </location>
</feature>
<evidence type="ECO:0000313" key="3">
    <source>
        <dbReference type="Proteomes" id="UP000629365"/>
    </source>
</evidence>
<organism evidence="2 3">
    <name type="scientific">Microbacterium murale</name>
    <dbReference type="NCBI Taxonomy" id="1081040"/>
    <lineage>
        <taxon>Bacteria</taxon>
        <taxon>Bacillati</taxon>
        <taxon>Actinomycetota</taxon>
        <taxon>Actinomycetes</taxon>
        <taxon>Micrococcales</taxon>
        <taxon>Microbacteriaceae</taxon>
        <taxon>Microbacterium</taxon>
    </lineage>
</organism>
<dbReference type="InterPro" id="IPR021354">
    <property type="entry name" value="DUF2975"/>
</dbReference>
<dbReference type="EMBL" id="BMCM01000001">
    <property type="protein sequence ID" value="GGD61402.1"/>
    <property type="molecule type" value="Genomic_DNA"/>
</dbReference>
<keyword evidence="3" id="KW-1185">Reference proteome</keyword>
<comment type="caution">
    <text evidence="2">The sequence shown here is derived from an EMBL/GenBank/DDBJ whole genome shotgun (WGS) entry which is preliminary data.</text>
</comment>
<evidence type="ECO:0008006" key="4">
    <source>
        <dbReference type="Google" id="ProtNLM"/>
    </source>
</evidence>
<keyword evidence="1" id="KW-1133">Transmembrane helix</keyword>
<evidence type="ECO:0000256" key="1">
    <source>
        <dbReference type="SAM" id="Phobius"/>
    </source>
</evidence>
<gene>
    <name evidence="2" type="ORF">GCM10007269_00670</name>
</gene>
<dbReference type="Pfam" id="PF11188">
    <property type="entry name" value="DUF2975"/>
    <property type="match status" value="1"/>
</dbReference>
<proteinExistence type="predicted"/>
<sequence length="181" mass="19414">MAEAFLLSYRFSIDTGRLSIGRLMQPRVTAVLKTLIAVMLALLVAAQVWMIPGLAAATADSFPEFAHLEVPGIIAAVVFLVCVEVVLICIWRLLSLVRTERIFSSKAFIYVDVIIGTMVAASLIIVVSNLIILGARAGSPSILLVSILGVVVGIALALLVVVMRGLLRKALELEQDMSEVV</sequence>
<name>A0ABQ1R9W2_9MICO</name>
<protein>
    <recommendedName>
        <fullName evidence="4">DUF2975 domain-containing protein</fullName>
    </recommendedName>
</protein>
<feature type="transmembrane region" description="Helical" evidence="1">
    <location>
        <begin position="72"/>
        <end position="95"/>
    </location>
</feature>
<feature type="transmembrane region" description="Helical" evidence="1">
    <location>
        <begin position="107"/>
        <end position="135"/>
    </location>
</feature>
<evidence type="ECO:0000313" key="2">
    <source>
        <dbReference type="EMBL" id="GGD61402.1"/>
    </source>
</evidence>